<comment type="caution">
    <text evidence="2">The sequence shown here is derived from an EMBL/GenBank/DDBJ whole genome shotgun (WGS) entry which is preliminary data.</text>
</comment>
<dbReference type="PIRSF" id="PIRSF034852">
    <property type="entry name" value="UCP034852"/>
    <property type="match status" value="1"/>
</dbReference>
<keyword evidence="3" id="KW-1185">Reference proteome</keyword>
<proteinExistence type="inferred from homology"/>
<evidence type="ECO:0000256" key="1">
    <source>
        <dbReference type="ARBA" id="ARBA00006718"/>
    </source>
</evidence>
<dbReference type="InterPro" id="IPR008326">
    <property type="entry name" value="PdhI-like"/>
</dbReference>
<dbReference type="Proteomes" id="UP001156102">
    <property type="component" value="Unassembled WGS sequence"/>
</dbReference>
<dbReference type="InterPro" id="IPR035903">
    <property type="entry name" value="HesB-like_dom_sf"/>
</dbReference>
<dbReference type="AlphaFoldDB" id="A0AA41X5H9"/>
<name>A0AA41X5H9_9BACI</name>
<sequence length="98" mass="11158">MKISVSKDAARWYREELHLQAGDALRFFVQYGGYSTLQKGFSLGIRQDTPALPAAKATVDDISFFIEQDDEWYFEGHDLSVTYSSGDEYPQFSYQKAG</sequence>
<comment type="similarity">
    <text evidence="1">Belongs to the HesB/IscA family.</text>
</comment>
<evidence type="ECO:0000313" key="3">
    <source>
        <dbReference type="Proteomes" id="UP001156102"/>
    </source>
</evidence>
<organism evidence="2 3">
    <name type="scientific">Ectobacillus ponti</name>
    <dbReference type="NCBI Taxonomy" id="2961894"/>
    <lineage>
        <taxon>Bacteria</taxon>
        <taxon>Bacillati</taxon>
        <taxon>Bacillota</taxon>
        <taxon>Bacilli</taxon>
        <taxon>Bacillales</taxon>
        <taxon>Bacillaceae</taxon>
        <taxon>Ectobacillus</taxon>
    </lineage>
</organism>
<evidence type="ECO:0000313" key="2">
    <source>
        <dbReference type="EMBL" id="MCP8969137.1"/>
    </source>
</evidence>
<gene>
    <name evidence="2" type="ORF">NK662_11355</name>
</gene>
<dbReference type="SUPFAM" id="SSF89360">
    <property type="entry name" value="HesB-like domain"/>
    <property type="match status" value="1"/>
</dbReference>
<dbReference type="RefSeq" id="WP_254759250.1">
    <property type="nucleotide sequence ID" value="NZ_JANCLT010000005.1"/>
</dbReference>
<reference evidence="2" key="1">
    <citation type="submission" date="2022-07" db="EMBL/GenBank/DDBJ databases">
        <authorList>
            <person name="Li W.-J."/>
            <person name="Deng Q.-Q."/>
        </authorList>
    </citation>
    <scope>NUCLEOTIDE SEQUENCE</scope>
    <source>
        <strain evidence="2">SYSU M60031</strain>
    </source>
</reference>
<protein>
    <submittedName>
        <fullName evidence="2">HesB/YadR/YfhF family protein</fullName>
    </submittedName>
</protein>
<accession>A0AA41X5H9</accession>
<dbReference type="EMBL" id="JANCLT010000005">
    <property type="protein sequence ID" value="MCP8969137.1"/>
    <property type="molecule type" value="Genomic_DNA"/>
</dbReference>